<dbReference type="PANTHER" id="PTHR43270">
    <property type="entry name" value="BETA-ALA-HIS DIPEPTIDASE"/>
    <property type="match status" value="1"/>
</dbReference>
<organism evidence="5 6">
    <name type="scientific">Spongisporangium articulatum</name>
    <dbReference type="NCBI Taxonomy" id="3362603"/>
    <lineage>
        <taxon>Bacteria</taxon>
        <taxon>Bacillati</taxon>
        <taxon>Actinomycetota</taxon>
        <taxon>Actinomycetes</taxon>
        <taxon>Kineosporiales</taxon>
        <taxon>Kineosporiaceae</taxon>
        <taxon>Spongisporangium</taxon>
    </lineage>
</organism>
<evidence type="ECO:0000256" key="1">
    <source>
        <dbReference type="ARBA" id="ARBA00022670"/>
    </source>
</evidence>
<gene>
    <name evidence="5" type="ORF">ACIB24_20785</name>
</gene>
<dbReference type="Gene3D" id="3.30.70.360">
    <property type="match status" value="1"/>
</dbReference>
<dbReference type="Gene3D" id="3.40.630.10">
    <property type="entry name" value="Zn peptidases"/>
    <property type="match status" value="1"/>
</dbReference>
<proteinExistence type="predicted"/>
<dbReference type="InterPro" id="IPR051458">
    <property type="entry name" value="Cyt/Met_Dipeptidase"/>
</dbReference>
<dbReference type="Proteomes" id="UP001612915">
    <property type="component" value="Unassembled WGS sequence"/>
</dbReference>
<dbReference type="RefSeq" id="WP_398284094.1">
    <property type="nucleotide sequence ID" value="NZ_JBITLV010000007.1"/>
</dbReference>
<keyword evidence="6" id="KW-1185">Reference proteome</keyword>
<feature type="domain" description="Peptidase M20 dimerisation" evidence="4">
    <location>
        <begin position="211"/>
        <end position="359"/>
    </location>
</feature>
<dbReference type="EMBL" id="JBITLV010000007">
    <property type="protein sequence ID" value="MFI7589509.1"/>
    <property type="molecule type" value="Genomic_DNA"/>
</dbReference>
<dbReference type="NCBIfam" id="NF005914">
    <property type="entry name" value="PRK07907.1"/>
    <property type="match status" value="1"/>
</dbReference>
<name>A0ABW8AT24_9ACTN</name>
<comment type="caution">
    <text evidence="5">The sequence shown here is derived from an EMBL/GenBank/DDBJ whole genome shotgun (WGS) entry which is preliminary data.</text>
</comment>
<keyword evidence="3" id="KW-0378">Hydrolase</keyword>
<evidence type="ECO:0000313" key="5">
    <source>
        <dbReference type="EMBL" id="MFI7589509.1"/>
    </source>
</evidence>
<keyword evidence="1" id="KW-0645">Protease</keyword>
<dbReference type="Pfam" id="PF07687">
    <property type="entry name" value="M20_dimer"/>
    <property type="match status" value="1"/>
</dbReference>
<evidence type="ECO:0000259" key="4">
    <source>
        <dbReference type="Pfam" id="PF07687"/>
    </source>
</evidence>
<evidence type="ECO:0000313" key="6">
    <source>
        <dbReference type="Proteomes" id="UP001612915"/>
    </source>
</evidence>
<dbReference type="Pfam" id="PF01546">
    <property type="entry name" value="Peptidase_M20"/>
    <property type="match status" value="1"/>
</dbReference>
<evidence type="ECO:0000256" key="2">
    <source>
        <dbReference type="ARBA" id="ARBA00022723"/>
    </source>
</evidence>
<dbReference type="InterPro" id="IPR011650">
    <property type="entry name" value="Peptidase_M20_dimer"/>
</dbReference>
<reference evidence="5 6" key="1">
    <citation type="submission" date="2024-10" db="EMBL/GenBank/DDBJ databases">
        <title>The Natural Products Discovery Center: Release of the First 8490 Sequenced Strains for Exploring Actinobacteria Biosynthetic Diversity.</title>
        <authorList>
            <person name="Kalkreuter E."/>
            <person name="Kautsar S.A."/>
            <person name="Yang D."/>
            <person name="Bader C.D."/>
            <person name="Teijaro C.N."/>
            <person name="Fluegel L."/>
            <person name="Davis C.M."/>
            <person name="Simpson J.R."/>
            <person name="Lauterbach L."/>
            <person name="Steele A.D."/>
            <person name="Gui C."/>
            <person name="Meng S."/>
            <person name="Li G."/>
            <person name="Viehrig K."/>
            <person name="Ye F."/>
            <person name="Su P."/>
            <person name="Kiefer A.F."/>
            <person name="Nichols A."/>
            <person name="Cepeda A.J."/>
            <person name="Yan W."/>
            <person name="Fan B."/>
            <person name="Jiang Y."/>
            <person name="Adhikari A."/>
            <person name="Zheng C.-J."/>
            <person name="Schuster L."/>
            <person name="Cowan T.M."/>
            <person name="Smanski M.J."/>
            <person name="Chevrette M.G."/>
            <person name="De Carvalho L.P.S."/>
            <person name="Shen B."/>
        </authorList>
    </citation>
    <scope>NUCLEOTIDE SEQUENCE [LARGE SCALE GENOMIC DNA]</scope>
    <source>
        <strain evidence="5 6">NPDC049639</strain>
    </source>
</reference>
<dbReference type="InterPro" id="IPR002933">
    <property type="entry name" value="Peptidase_M20"/>
</dbReference>
<protein>
    <submittedName>
        <fullName evidence="5">Dipeptidase</fullName>
    </submittedName>
</protein>
<accession>A0ABW8AT24</accession>
<sequence length="461" mass="48166">MSAEEYPIDVTALRADVTQLMPGVRADLERLVRIPSVSAAAFDAAHVEASATAVRDLLLAEGLAVEILRVDGGAPAVVGHLAGPAGAPTVLLYAHHDVQPTGVEPGAAWQDTPWLTDPFEPTERDGRLFGRGAADDKAGVMAHVAALRALKAADGGLPVSVTVFVEGEEEIGSPTFGEFLATYRDRLEADVIVVADSGNWKVGVPALTATLRGLVDGELTVRTLDHAVHSGMFGGVVPDAMTATLRLLNSFWDADGDVAIEGLVRAPHRGPDYDEADLRADSGILDGVQLIGRGPLSARMWTGPALTVTGIDAPSVATSSNTLLPSVRVKYSMRLGPGQDPGEASAALRKHVEAHTPWGAQVEVVEGERGAAFEADPEQPAYRAARWALSAAWNVEAELIGIGGSIPFIADLAEVFPAATVLVTGVEDPDSRAHGPNESLHLAEFEKACLAEALLLTALGS</sequence>
<dbReference type="PANTHER" id="PTHR43270:SF12">
    <property type="entry name" value="SUCCINYL-DIAMINOPIMELATE DESUCCINYLASE"/>
    <property type="match status" value="1"/>
</dbReference>
<evidence type="ECO:0000256" key="3">
    <source>
        <dbReference type="ARBA" id="ARBA00022801"/>
    </source>
</evidence>
<dbReference type="SUPFAM" id="SSF53187">
    <property type="entry name" value="Zn-dependent exopeptidases"/>
    <property type="match status" value="1"/>
</dbReference>
<keyword evidence="2" id="KW-0479">Metal-binding</keyword>